<keyword evidence="1" id="KW-0805">Transcription regulation</keyword>
<dbReference type="AlphaFoldDB" id="A0A7W9HRV3"/>
<proteinExistence type="predicted"/>
<dbReference type="InterPro" id="IPR050109">
    <property type="entry name" value="HTH-type_TetR-like_transc_reg"/>
</dbReference>
<evidence type="ECO:0000256" key="2">
    <source>
        <dbReference type="ARBA" id="ARBA00023125"/>
    </source>
</evidence>
<dbReference type="PROSITE" id="PS50977">
    <property type="entry name" value="HTH_TETR_2"/>
    <property type="match status" value="1"/>
</dbReference>
<name>A0A7W9HRV3_9PSEU</name>
<protein>
    <submittedName>
        <fullName evidence="6">AcrR family transcriptional regulator</fullName>
    </submittedName>
</protein>
<dbReference type="PRINTS" id="PR00455">
    <property type="entry name" value="HTHTETR"/>
</dbReference>
<dbReference type="RefSeq" id="WP_184927419.1">
    <property type="nucleotide sequence ID" value="NZ_JACHMO010000001.1"/>
</dbReference>
<dbReference type="Proteomes" id="UP000552097">
    <property type="component" value="Unassembled WGS sequence"/>
</dbReference>
<feature type="domain" description="HTH tetR-type" evidence="5">
    <location>
        <begin position="2"/>
        <end position="62"/>
    </location>
</feature>
<evidence type="ECO:0000313" key="7">
    <source>
        <dbReference type="Proteomes" id="UP000552097"/>
    </source>
</evidence>
<sequence>MTELTRALLGAAAELVAAHGSRGLRMAEVAAKAGVSRQSVYNEFRNKERLVQAVALHKTSEFLEGVRERLDSTPDPLEGLREGIRFAFDLAEQDILAKSVLSGANAEDMLPFLTTRGRPVLKLATSVFARHIRRHWPDLPDPRVHLIAETIVRMALSHLLTPGSRPIEAVVHVTEALLAAGRDG</sequence>
<evidence type="ECO:0000259" key="5">
    <source>
        <dbReference type="PROSITE" id="PS50977"/>
    </source>
</evidence>
<accession>A0A7W9HRV3</accession>
<feature type="DNA-binding region" description="H-T-H motif" evidence="4">
    <location>
        <begin position="25"/>
        <end position="44"/>
    </location>
</feature>
<evidence type="ECO:0000256" key="1">
    <source>
        <dbReference type="ARBA" id="ARBA00023015"/>
    </source>
</evidence>
<dbReference type="InterPro" id="IPR009057">
    <property type="entry name" value="Homeodomain-like_sf"/>
</dbReference>
<dbReference type="InterPro" id="IPR001647">
    <property type="entry name" value="HTH_TetR"/>
</dbReference>
<reference evidence="6 7" key="1">
    <citation type="submission" date="2020-08" db="EMBL/GenBank/DDBJ databases">
        <title>Sequencing the genomes of 1000 actinobacteria strains.</title>
        <authorList>
            <person name="Klenk H.-P."/>
        </authorList>
    </citation>
    <scope>NUCLEOTIDE SEQUENCE [LARGE SCALE GENOMIC DNA]</scope>
    <source>
        <strain evidence="6 7">DSM 45486</strain>
    </source>
</reference>
<evidence type="ECO:0000313" key="6">
    <source>
        <dbReference type="EMBL" id="MBB5807347.1"/>
    </source>
</evidence>
<dbReference type="Pfam" id="PF18556">
    <property type="entry name" value="TetR_C_35"/>
    <property type="match status" value="1"/>
</dbReference>
<dbReference type="Gene3D" id="1.10.357.10">
    <property type="entry name" value="Tetracycline Repressor, domain 2"/>
    <property type="match status" value="1"/>
</dbReference>
<dbReference type="EMBL" id="JACHMO010000001">
    <property type="protein sequence ID" value="MBB5807347.1"/>
    <property type="molecule type" value="Genomic_DNA"/>
</dbReference>
<dbReference type="SUPFAM" id="SSF46689">
    <property type="entry name" value="Homeodomain-like"/>
    <property type="match status" value="1"/>
</dbReference>
<dbReference type="PANTHER" id="PTHR30055">
    <property type="entry name" value="HTH-TYPE TRANSCRIPTIONAL REGULATOR RUTR"/>
    <property type="match status" value="1"/>
</dbReference>
<dbReference type="PANTHER" id="PTHR30055:SF234">
    <property type="entry name" value="HTH-TYPE TRANSCRIPTIONAL REGULATOR BETI"/>
    <property type="match status" value="1"/>
</dbReference>
<comment type="caution">
    <text evidence="6">The sequence shown here is derived from an EMBL/GenBank/DDBJ whole genome shotgun (WGS) entry which is preliminary data.</text>
</comment>
<organism evidence="6 7">
    <name type="scientific">Saccharothrix ecbatanensis</name>
    <dbReference type="NCBI Taxonomy" id="1105145"/>
    <lineage>
        <taxon>Bacteria</taxon>
        <taxon>Bacillati</taxon>
        <taxon>Actinomycetota</taxon>
        <taxon>Actinomycetes</taxon>
        <taxon>Pseudonocardiales</taxon>
        <taxon>Pseudonocardiaceae</taxon>
        <taxon>Saccharothrix</taxon>
    </lineage>
</organism>
<evidence type="ECO:0000256" key="3">
    <source>
        <dbReference type="ARBA" id="ARBA00023163"/>
    </source>
</evidence>
<gene>
    <name evidence="6" type="ORF">F4560_007115</name>
</gene>
<evidence type="ECO:0000256" key="4">
    <source>
        <dbReference type="PROSITE-ProRule" id="PRU00335"/>
    </source>
</evidence>
<dbReference type="GO" id="GO:0000976">
    <property type="term" value="F:transcription cis-regulatory region binding"/>
    <property type="evidence" value="ECO:0007669"/>
    <property type="project" value="TreeGrafter"/>
</dbReference>
<dbReference type="GO" id="GO:0003700">
    <property type="term" value="F:DNA-binding transcription factor activity"/>
    <property type="evidence" value="ECO:0007669"/>
    <property type="project" value="TreeGrafter"/>
</dbReference>
<keyword evidence="7" id="KW-1185">Reference proteome</keyword>
<keyword evidence="2 4" id="KW-0238">DNA-binding</keyword>
<keyword evidence="3" id="KW-0804">Transcription</keyword>
<dbReference type="InterPro" id="IPR040611">
    <property type="entry name" value="AlkX_C"/>
</dbReference>
<dbReference type="Pfam" id="PF00440">
    <property type="entry name" value="TetR_N"/>
    <property type="match status" value="1"/>
</dbReference>